<dbReference type="PANTHER" id="PTHR21180">
    <property type="entry name" value="ENDONUCLEASE/EXONUCLEASE/PHOSPHATASE FAMILY DOMAIN-CONTAINING PROTEIN 1"/>
    <property type="match status" value="1"/>
</dbReference>
<feature type="signal peptide" evidence="2">
    <location>
        <begin position="1"/>
        <end position="27"/>
    </location>
</feature>
<accession>A0A2U8W682</accession>
<dbReference type="OrthoDB" id="9787778at2"/>
<dbReference type="GO" id="GO:0015627">
    <property type="term" value="C:type II protein secretion system complex"/>
    <property type="evidence" value="ECO:0007669"/>
    <property type="project" value="TreeGrafter"/>
</dbReference>
<dbReference type="Gene3D" id="1.10.150.320">
    <property type="entry name" value="Photosystem II 12 kDa extrinsic protein"/>
    <property type="match status" value="1"/>
</dbReference>
<dbReference type="EMBL" id="CP029550">
    <property type="protein sequence ID" value="AWN41030.1"/>
    <property type="molecule type" value="Genomic_DNA"/>
</dbReference>
<organism evidence="3 4">
    <name type="scientific">Methylobacterium durans</name>
    <dbReference type="NCBI Taxonomy" id="2202825"/>
    <lineage>
        <taxon>Bacteria</taxon>
        <taxon>Pseudomonadati</taxon>
        <taxon>Pseudomonadota</taxon>
        <taxon>Alphaproteobacteria</taxon>
        <taxon>Hyphomicrobiales</taxon>
        <taxon>Methylobacteriaceae</taxon>
        <taxon>Methylobacterium</taxon>
    </lineage>
</organism>
<keyword evidence="4" id="KW-1185">Reference proteome</keyword>
<dbReference type="GO" id="GO:0003677">
    <property type="term" value="F:DNA binding"/>
    <property type="evidence" value="ECO:0007669"/>
    <property type="project" value="UniProtKB-KW"/>
</dbReference>
<dbReference type="Proteomes" id="UP000245926">
    <property type="component" value="Chromosome"/>
</dbReference>
<sequence length="130" mass="13011">MTSSLTPASLVRSLALAFCLAAAPALAQSPAPAPPTKPNPMAPAAPAAPAAPTKPSAPVAGAPNAAKAALVDLNSASAEELDALPGIGAARSAAIIKGRPYKGKDELLSRKIVPQNVYESIKDKVIAKQK</sequence>
<name>A0A2U8W682_9HYPH</name>
<feature type="region of interest" description="Disordered" evidence="1">
    <location>
        <begin position="28"/>
        <end position="61"/>
    </location>
</feature>
<dbReference type="PANTHER" id="PTHR21180:SF32">
    <property type="entry name" value="ENDONUCLEASE_EXONUCLEASE_PHOSPHATASE FAMILY DOMAIN-CONTAINING PROTEIN 1"/>
    <property type="match status" value="1"/>
</dbReference>
<protein>
    <submittedName>
        <fullName evidence="3">DNA-binding protein</fullName>
    </submittedName>
</protein>
<dbReference type="GO" id="GO:0015628">
    <property type="term" value="P:protein secretion by the type II secretion system"/>
    <property type="evidence" value="ECO:0007669"/>
    <property type="project" value="TreeGrafter"/>
</dbReference>
<evidence type="ECO:0000256" key="2">
    <source>
        <dbReference type="SAM" id="SignalP"/>
    </source>
</evidence>
<evidence type="ECO:0000313" key="4">
    <source>
        <dbReference type="Proteomes" id="UP000245926"/>
    </source>
</evidence>
<reference evidence="4" key="1">
    <citation type="submission" date="2018-05" db="EMBL/GenBank/DDBJ databases">
        <title>Complete Genome Sequence of Methylobacterium sp. 17SD2-17.</title>
        <authorList>
            <person name="Srinivasan S."/>
        </authorList>
    </citation>
    <scope>NUCLEOTIDE SEQUENCE [LARGE SCALE GENOMIC DNA]</scope>
    <source>
        <strain evidence="4">17SD2-17</strain>
    </source>
</reference>
<dbReference type="KEGG" id="mets:DK389_11455"/>
<dbReference type="RefSeq" id="WP_109889683.1">
    <property type="nucleotide sequence ID" value="NZ_CP029550.1"/>
</dbReference>
<dbReference type="InterPro" id="IPR051675">
    <property type="entry name" value="Endo/Exo/Phosphatase_dom_1"/>
</dbReference>
<feature type="compositionally biased region" description="Pro residues" evidence="1">
    <location>
        <begin position="31"/>
        <end position="43"/>
    </location>
</feature>
<feature type="compositionally biased region" description="Low complexity" evidence="1">
    <location>
        <begin position="44"/>
        <end position="61"/>
    </location>
</feature>
<keyword evidence="2" id="KW-0732">Signal</keyword>
<gene>
    <name evidence="3" type="ORF">DK389_11455</name>
</gene>
<evidence type="ECO:0000256" key="1">
    <source>
        <dbReference type="SAM" id="MobiDB-lite"/>
    </source>
</evidence>
<proteinExistence type="predicted"/>
<dbReference type="Pfam" id="PF12836">
    <property type="entry name" value="HHH_3"/>
    <property type="match status" value="1"/>
</dbReference>
<evidence type="ECO:0000313" key="3">
    <source>
        <dbReference type="EMBL" id="AWN41030.1"/>
    </source>
</evidence>
<dbReference type="AlphaFoldDB" id="A0A2U8W682"/>
<feature type="chain" id="PRO_5015890476" evidence="2">
    <location>
        <begin position="28"/>
        <end position="130"/>
    </location>
</feature>
<dbReference type="SUPFAM" id="SSF81585">
    <property type="entry name" value="PsbU/PolX domain-like"/>
    <property type="match status" value="1"/>
</dbReference>
<keyword evidence="3" id="KW-0238">DNA-binding</keyword>